<dbReference type="RefSeq" id="WP_337695508.1">
    <property type="nucleotide sequence ID" value="NZ_JBBEGN010000006.1"/>
</dbReference>
<comment type="caution">
    <text evidence="2">The sequence shown here is derived from an EMBL/GenBank/DDBJ whole genome shotgun (WGS) entry which is preliminary data.</text>
</comment>
<dbReference type="InterPro" id="IPR019587">
    <property type="entry name" value="Polyketide_cyclase/dehydratase"/>
</dbReference>
<protein>
    <submittedName>
        <fullName evidence="2">SRPBCC family protein</fullName>
    </submittedName>
</protein>
<organism evidence="2 3">
    <name type="scientific">Actinomycetospora aurantiaca</name>
    <dbReference type="NCBI Taxonomy" id="3129233"/>
    <lineage>
        <taxon>Bacteria</taxon>
        <taxon>Bacillati</taxon>
        <taxon>Actinomycetota</taxon>
        <taxon>Actinomycetes</taxon>
        <taxon>Pseudonocardiales</taxon>
        <taxon>Pseudonocardiaceae</taxon>
        <taxon>Actinomycetospora</taxon>
    </lineage>
</organism>
<dbReference type="Pfam" id="PF10604">
    <property type="entry name" value="Polyketide_cyc2"/>
    <property type="match status" value="1"/>
</dbReference>
<dbReference type="SUPFAM" id="SSF55961">
    <property type="entry name" value="Bet v1-like"/>
    <property type="match status" value="1"/>
</dbReference>
<reference evidence="2 3" key="1">
    <citation type="submission" date="2024-03" db="EMBL/GenBank/DDBJ databases">
        <title>Actinomycetospora sp. OC33-EN08, a novel actinomycete isolated from wild orchid (Aerides multiflora).</title>
        <authorList>
            <person name="Suriyachadkun C."/>
        </authorList>
    </citation>
    <scope>NUCLEOTIDE SEQUENCE [LARGE SCALE GENOMIC DNA]</scope>
    <source>
        <strain evidence="2 3">OC33-EN08</strain>
    </source>
</reference>
<accession>A0ABU8MPR8</accession>
<sequence>MHQHLEVGIGACPDYVWAVLTDVERWPGFAPSLRSVEVFDGGPLVVGGGVRVRQRGLPDRDWRVTELRPHRGFTWQGGGLGSASSLRVRLGRAASGRGTDLVVDLDRSGWVGAAVGAMTASTSASHLEELFAGLRRRCEAGQCAPDGRDAATTASPAVRHGS</sequence>
<dbReference type="Proteomes" id="UP001385809">
    <property type="component" value="Unassembled WGS sequence"/>
</dbReference>
<dbReference type="EMBL" id="JBBEGN010000006">
    <property type="protein sequence ID" value="MEJ2868926.1"/>
    <property type="molecule type" value="Genomic_DNA"/>
</dbReference>
<name>A0ABU8MPR8_9PSEU</name>
<dbReference type="InterPro" id="IPR023393">
    <property type="entry name" value="START-like_dom_sf"/>
</dbReference>
<evidence type="ECO:0000256" key="1">
    <source>
        <dbReference type="SAM" id="MobiDB-lite"/>
    </source>
</evidence>
<gene>
    <name evidence="2" type="ORF">WCD74_14230</name>
</gene>
<keyword evidence="3" id="KW-1185">Reference proteome</keyword>
<dbReference type="Gene3D" id="3.30.530.20">
    <property type="match status" value="1"/>
</dbReference>
<feature type="region of interest" description="Disordered" evidence="1">
    <location>
        <begin position="142"/>
        <end position="162"/>
    </location>
</feature>
<evidence type="ECO:0000313" key="2">
    <source>
        <dbReference type="EMBL" id="MEJ2868926.1"/>
    </source>
</evidence>
<evidence type="ECO:0000313" key="3">
    <source>
        <dbReference type="Proteomes" id="UP001385809"/>
    </source>
</evidence>
<proteinExistence type="predicted"/>